<sequence>MKTFVVVGAVAGVMVAAGGCAAASPGAVPAASATHTPAAAYLAIARTGNARLDKDFDRFSGPDRNQLAASAADLRDIAATEHVFDQHLAQLALPAQAAARAHTLIRANEARASLTLRAADSTTLRQLDSLRPSLTAANAPVERAVSAIRTTLGLPPPDTS</sequence>
<keyword evidence="3" id="KW-1185">Reference proteome</keyword>
<proteinExistence type="predicted"/>
<dbReference type="Proteomes" id="UP000657385">
    <property type="component" value="Unassembled WGS sequence"/>
</dbReference>
<accession>A0A931BAQ7</accession>
<keyword evidence="1" id="KW-0732">Signal</keyword>
<reference evidence="2" key="1">
    <citation type="submission" date="2020-11" db="EMBL/GenBank/DDBJ databases">
        <title>Isolation and identification of active actinomycetes.</title>
        <authorList>
            <person name="Yu B."/>
        </authorList>
    </citation>
    <scope>NUCLEOTIDE SEQUENCE</scope>
    <source>
        <strain evidence="2">NEAU-YB345</strain>
    </source>
</reference>
<dbReference type="RefSeq" id="WP_196197879.1">
    <property type="nucleotide sequence ID" value="NZ_JADPRT010000018.1"/>
</dbReference>
<name>A0A931BAQ7_9ACTN</name>
<protein>
    <recommendedName>
        <fullName evidence="4">Lipoprotein</fullName>
    </recommendedName>
</protein>
<dbReference type="AlphaFoldDB" id="A0A931BAQ7"/>
<feature type="signal peptide" evidence="1">
    <location>
        <begin position="1"/>
        <end position="22"/>
    </location>
</feature>
<dbReference type="PROSITE" id="PS51257">
    <property type="entry name" value="PROKAR_LIPOPROTEIN"/>
    <property type="match status" value="1"/>
</dbReference>
<evidence type="ECO:0000313" key="3">
    <source>
        <dbReference type="Proteomes" id="UP000657385"/>
    </source>
</evidence>
<evidence type="ECO:0000256" key="1">
    <source>
        <dbReference type="SAM" id="SignalP"/>
    </source>
</evidence>
<feature type="chain" id="PRO_5038512191" description="Lipoprotein" evidence="1">
    <location>
        <begin position="23"/>
        <end position="160"/>
    </location>
</feature>
<evidence type="ECO:0008006" key="4">
    <source>
        <dbReference type="Google" id="ProtNLM"/>
    </source>
</evidence>
<gene>
    <name evidence="2" type="ORF">I2501_32315</name>
</gene>
<organism evidence="2 3">
    <name type="scientific">Streptacidiphilus fuscans</name>
    <dbReference type="NCBI Taxonomy" id="2789292"/>
    <lineage>
        <taxon>Bacteria</taxon>
        <taxon>Bacillati</taxon>
        <taxon>Actinomycetota</taxon>
        <taxon>Actinomycetes</taxon>
        <taxon>Kitasatosporales</taxon>
        <taxon>Streptomycetaceae</taxon>
        <taxon>Streptacidiphilus</taxon>
    </lineage>
</organism>
<comment type="caution">
    <text evidence="2">The sequence shown here is derived from an EMBL/GenBank/DDBJ whole genome shotgun (WGS) entry which is preliminary data.</text>
</comment>
<dbReference type="EMBL" id="JADPRT010000018">
    <property type="protein sequence ID" value="MBF9072712.1"/>
    <property type="molecule type" value="Genomic_DNA"/>
</dbReference>
<evidence type="ECO:0000313" key="2">
    <source>
        <dbReference type="EMBL" id="MBF9072712.1"/>
    </source>
</evidence>